<reference evidence="1 2" key="1">
    <citation type="journal article" date="2024" name="Int. J. Syst. Evol. Microbiol.">
        <title>Virgibacillus tibetensis sp. nov., isolated from salt lake on the Tibetan Plateau of China.</title>
        <authorList>
            <person name="Phurbu D."/>
            <person name="Liu Z.-X."/>
            <person name="Wang R."/>
            <person name="Zheng Y.-Y."/>
            <person name="Liu H.-C."/>
            <person name="Zhou Y.-G."/>
            <person name="Yu Y.-J."/>
            <person name="Li A.-H."/>
        </authorList>
    </citation>
    <scope>NUCLEOTIDE SEQUENCE [LARGE SCALE GENOMIC DNA]</scope>
    <source>
        <strain evidence="1 2">C22-A2</strain>
    </source>
</reference>
<proteinExistence type="predicted"/>
<comment type="caution">
    <text evidence="1">The sequence shown here is derived from an EMBL/GenBank/DDBJ whole genome shotgun (WGS) entry which is preliminary data.</text>
</comment>
<dbReference type="EMBL" id="JARZFX010000001">
    <property type="protein sequence ID" value="MEC5422124.1"/>
    <property type="molecule type" value="Genomic_DNA"/>
</dbReference>
<evidence type="ECO:0000313" key="2">
    <source>
        <dbReference type="Proteomes" id="UP001335737"/>
    </source>
</evidence>
<gene>
    <name evidence="1" type="ORF">QGM71_01280</name>
</gene>
<evidence type="ECO:0000313" key="1">
    <source>
        <dbReference type="EMBL" id="MEC5422124.1"/>
    </source>
</evidence>
<protein>
    <submittedName>
        <fullName evidence="1">Uncharacterized protein</fullName>
    </submittedName>
</protein>
<name>A0ABU6KBD4_9BACI</name>
<organism evidence="1 2">
    <name type="scientific">Virgibacillus tibetensis</name>
    <dbReference type="NCBI Taxonomy" id="3042313"/>
    <lineage>
        <taxon>Bacteria</taxon>
        <taxon>Bacillati</taxon>
        <taxon>Bacillota</taxon>
        <taxon>Bacilli</taxon>
        <taxon>Bacillales</taxon>
        <taxon>Bacillaceae</taxon>
        <taxon>Virgibacillus</taxon>
    </lineage>
</organism>
<accession>A0ABU6KBD4</accession>
<dbReference type="RefSeq" id="WP_327605697.1">
    <property type="nucleotide sequence ID" value="NZ_JARZFX010000001.1"/>
</dbReference>
<keyword evidence="2" id="KW-1185">Reference proteome</keyword>
<dbReference type="Proteomes" id="UP001335737">
    <property type="component" value="Unassembled WGS sequence"/>
</dbReference>
<sequence>MVNLSYDLYLILLDHNKVSYQEYASHVPQDERPKEYLTYALYLKNKGKALKRVQKQAEWDATAMMKNILR</sequence>